<dbReference type="Proteomes" id="UP000277236">
    <property type="component" value="Unassembled WGS sequence"/>
</dbReference>
<proteinExistence type="predicted"/>
<sequence>MISGWPFLMKMTHDTGRLDCISPSAVKGRMGQLLADFLRGTAFTNATARQVGNDAVHQAQPKVWYWLIGY</sequence>
<name>A0A3M4M1N2_PSECI</name>
<comment type="caution">
    <text evidence="1">The sequence shown here is derived from an EMBL/GenBank/DDBJ whole genome shotgun (WGS) entry which is preliminary data.</text>
</comment>
<protein>
    <submittedName>
        <fullName evidence="1">Uncharacterized protein</fullName>
    </submittedName>
</protein>
<reference evidence="1 2" key="1">
    <citation type="submission" date="2018-08" db="EMBL/GenBank/DDBJ databases">
        <title>Recombination of ecologically and evolutionarily significant loci maintains genetic cohesion in the Pseudomonas syringae species complex.</title>
        <authorList>
            <person name="Dillon M."/>
            <person name="Thakur S."/>
            <person name="Almeida R.N.D."/>
            <person name="Weir B.S."/>
            <person name="Guttman D.S."/>
        </authorList>
    </citation>
    <scope>NUCLEOTIDE SEQUENCE [LARGE SCALE GENOMIC DNA]</scope>
    <source>
        <strain evidence="1 2">ICMP 3353</strain>
    </source>
</reference>
<dbReference type="AlphaFoldDB" id="A0A3M4M1N2"/>
<evidence type="ECO:0000313" key="2">
    <source>
        <dbReference type="Proteomes" id="UP000277236"/>
    </source>
</evidence>
<accession>A0A3M4M1N2</accession>
<organism evidence="1 2">
    <name type="scientific">Pseudomonas cichorii</name>
    <dbReference type="NCBI Taxonomy" id="36746"/>
    <lineage>
        <taxon>Bacteria</taxon>
        <taxon>Pseudomonadati</taxon>
        <taxon>Pseudomonadota</taxon>
        <taxon>Gammaproteobacteria</taxon>
        <taxon>Pseudomonadales</taxon>
        <taxon>Pseudomonadaceae</taxon>
        <taxon>Pseudomonas</taxon>
    </lineage>
</organism>
<evidence type="ECO:0000313" key="1">
    <source>
        <dbReference type="EMBL" id="RMQ47676.1"/>
    </source>
</evidence>
<gene>
    <name evidence="1" type="ORF">ALQ04_04160</name>
</gene>
<dbReference type="EMBL" id="RBRE01000035">
    <property type="protein sequence ID" value="RMQ47676.1"/>
    <property type="molecule type" value="Genomic_DNA"/>
</dbReference>